<dbReference type="PANTHER" id="PTHR38591:SF1">
    <property type="entry name" value="BLL1000 PROTEIN"/>
    <property type="match status" value="1"/>
</dbReference>
<dbReference type="InterPro" id="IPR023374">
    <property type="entry name" value="AttH-like_dom_sf"/>
</dbReference>
<protein>
    <submittedName>
        <fullName evidence="2">Carotenoid 1,2-hydratase</fullName>
    </submittedName>
</protein>
<keyword evidence="3" id="KW-1185">Reference proteome</keyword>
<dbReference type="PANTHER" id="PTHR38591">
    <property type="entry name" value="HYDROLASE"/>
    <property type="match status" value="1"/>
</dbReference>
<evidence type="ECO:0000313" key="2">
    <source>
        <dbReference type="EMBL" id="MCW8334427.1"/>
    </source>
</evidence>
<dbReference type="Pfam" id="PF07143">
    <property type="entry name" value="CrtC"/>
    <property type="match status" value="1"/>
</dbReference>
<reference evidence="2" key="1">
    <citation type="submission" date="2022-02" db="EMBL/GenBank/DDBJ databases">
        <title>Vibrio sp. nov., a new bacterium isolated from Bohai sea, China.</title>
        <authorList>
            <person name="Yuan Y."/>
        </authorList>
    </citation>
    <scope>NUCLEOTIDE SEQUENCE</scope>
    <source>
        <strain evidence="2">DBSS07</strain>
    </source>
</reference>
<dbReference type="InterPro" id="IPR010791">
    <property type="entry name" value="AttH_dom"/>
</dbReference>
<name>A0A9X3CEN3_9VIBR</name>
<dbReference type="SUPFAM" id="SSF159245">
    <property type="entry name" value="AttH-like"/>
    <property type="match status" value="1"/>
</dbReference>
<dbReference type="Pfam" id="PF17186">
    <property type="entry name" value="Lipocalin_9"/>
    <property type="match status" value="1"/>
</dbReference>
<organism evidence="2 3">
    <name type="scientific">Vibrio paucivorans</name>
    <dbReference type="NCBI Taxonomy" id="2829489"/>
    <lineage>
        <taxon>Bacteria</taxon>
        <taxon>Pseudomonadati</taxon>
        <taxon>Pseudomonadota</taxon>
        <taxon>Gammaproteobacteria</taxon>
        <taxon>Vibrionales</taxon>
        <taxon>Vibrionaceae</taxon>
        <taxon>Vibrio</taxon>
    </lineage>
</organism>
<dbReference type="Gene3D" id="2.40.370.10">
    <property type="entry name" value="AttH-like domain"/>
    <property type="match status" value="2"/>
</dbReference>
<accession>A0A9X3CEN3</accession>
<evidence type="ECO:0000313" key="3">
    <source>
        <dbReference type="Proteomes" id="UP001155586"/>
    </source>
</evidence>
<gene>
    <name evidence="2" type="ORF">MD483_11395</name>
</gene>
<evidence type="ECO:0000259" key="1">
    <source>
        <dbReference type="Pfam" id="PF07143"/>
    </source>
</evidence>
<comment type="caution">
    <text evidence="2">The sequence shown here is derived from an EMBL/GenBank/DDBJ whole genome shotgun (WGS) entry which is preliminary data.</text>
</comment>
<dbReference type="Proteomes" id="UP001155586">
    <property type="component" value="Unassembled WGS sequence"/>
</dbReference>
<feature type="domain" description="AttH" evidence="1">
    <location>
        <begin position="59"/>
        <end position="229"/>
    </location>
</feature>
<proteinExistence type="predicted"/>
<sequence length="355" mass="40613">MLSILFGVYFLSESSDNKPAVNELSLVQKPANKQVFEPVLPNHPVVLPNDFRFHPEYQHEWWHYFANVEDKKGNKYSVQWSYIRIASDERDMVGWQSPQLYISHIVVSNKHKVWKQQRIARGGIGQAGMIVRPFRLWLDNWSWRSLGNTPFPGQLDVQTDQFALQLRSKTSGPFALLGDKGYQKKHDLLPIASYNLSAPFLSVKGWLQLDKNRAVEVKGEAWMSKEWGTGLIAAGQVGWDWFVFDLNNDTTLTVSRYRHDQQMPYMFGTLMTKSGKAIALSGDEILMEPTLYRTVADGKQLPIEWAIAVPKHGIELNTKAINRSLWLPFVIPYWEGPIQTTGTHTANGFMQLTGY</sequence>
<dbReference type="AlphaFoldDB" id="A0A9X3CEN3"/>
<dbReference type="EMBL" id="JAKRRX010000057">
    <property type="protein sequence ID" value="MCW8334427.1"/>
    <property type="molecule type" value="Genomic_DNA"/>
</dbReference>